<evidence type="ECO:0000313" key="10">
    <source>
        <dbReference type="Proteomes" id="UP001596137"/>
    </source>
</evidence>
<sequence>MSEGSPRDRDRRDPSRGTGSSSAIRVLLVDDDPMVLGHLRTILGSATEVDIVGVAYDGAEAVEEVLRTRPDVVLMDIRMPGVDGVTATREISRLPGPPAVVALTTFDSDSHVLGALEAGAIGFLAKTTPPEDLLGLIKVAASGHSVLSPGAARRLLDRSARAADDRDAARSRIAVLNDRERHLLGLVGRGLTNREIAADRFLSETTVKSYVSRLLTKLGLANRANAVLLAHEAGLVDDPA</sequence>
<dbReference type="PROSITE" id="PS50043">
    <property type="entry name" value="HTH_LUXR_2"/>
    <property type="match status" value="1"/>
</dbReference>
<dbReference type="PRINTS" id="PR00038">
    <property type="entry name" value="HTHLUXR"/>
</dbReference>
<keyword evidence="1 5" id="KW-0597">Phosphoprotein</keyword>
<proteinExistence type="predicted"/>
<keyword evidence="2" id="KW-0805">Transcription regulation</keyword>
<feature type="modified residue" description="4-aspartylphosphate" evidence="5">
    <location>
        <position position="76"/>
    </location>
</feature>
<dbReference type="PANTHER" id="PTHR43214">
    <property type="entry name" value="TWO-COMPONENT RESPONSE REGULATOR"/>
    <property type="match status" value="1"/>
</dbReference>
<dbReference type="Proteomes" id="UP001596137">
    <property type="component" value="Unassembled WGS sequence"/>
</dbReference>
<dbReference type="RefSeq" id="WP_380757095.1">
    <property type="nucleotide sequence ID" value="NZ_JBHSRF010000039.1"/>
</dbReference>
<dbReference type="SUPFAM" id="SSF46894">
    <property type="entry name" value="C-terminal effector domain of the bipartite response regulators"/>
    <property type="match status" value="1"/>
</dbReference>
<evidence type="ECO:0000256" key="2">
    <source>
        <dbReference type="ARBA" id="ARBA00023015"/>
    </source>
</evidence>
<reference evidence="10" key="1">
    <citation type="journal article" date="2019" name="Int. J. Syst. Evol. Microbiol.">
        <title>The Global Catalogue of Microorganisms (GCM) 10K type strain sequencing project: providing services to taxonomists for standard genome sequencing and annotation.</title>
        <authorList>
            <consortium name="The Broad Institute Genomics Platform"/>
            <consortium name="The Broad Institute Genome Sequencing Center for Infectious Disease"/>
            <person name="Wu L."/>
            <person name="Ma J."/>
        </authorList>
    </citation>
    <scope>NUCLEOTIDE SEQUENCE [LARGE SCALE GENOMIC DNA]</scope>
    <source>
        <strain evidence="10">JCM 30346</strain>
    </source>
</reference>
<dbReference type="InterPro" id="IPR011006">
    <property type="entry name" value="CheY-like_superfamily"/>
</dbReference>
<dbReference type="InterPro" id="IPR016032">
    <property type="entry name" value="Sig_transdc_resp-reg_C-effctor"/>
</dbReference>
<dbReference type="Pfam" id="PF00072">
    <property type="entry name" value="Response_reg"/>
    <property type="match status" value="1"/>
</dbReference>
<feature type="compositionally biased region" description="Basic and acidic residues" evidence="6">
    <location>
        <begin position="1"/>
        <end position="15"/>
    </location>
</feature>
<evidence type="ECO:0000256" key="4">
    <source>
        <dbReference type="ARBA" id="ARBA00023163"/>
    </source>
</evidence>
<dbReference type="PANTHER" id="PTHR43214:SF24">
    <property type="entry name" value="TRANSCRIPTIONAL REGULATORY PROTEIN NARL-RELATED"/>
    <property type="match status" value="1"/>
</dbReference>
<accession>A0ABW1NLL9</accession>
<dbReference type="EMBL" id="JBHSRF010000039">
    <property type="protein sequence ID" value="MFC6084244.1"/>
    <property type="molecule type" value="Genomic_DNA"/>
</dbReference>
<name>A0ABW1NLL9_9ACTN</name>
<evidence type="ECO:0000256" key="5">
    <source>
        <dbReference type="PROSITE-ProRule" id="PRU00169"/>
    </source>
</evidence>
<dbReference type="SUPFAM" id="SSF52172">
    <property type="entry name" value="CheY-like"/>
    <property type="match status" value="1"/>
</dbReference>
<dbReference type="InterPro" id="IPR058245">
    <property type="entry name" value="NreC/VraR/RcsB-like_REC"/>
</dbReference>
<keyword evidence="3" id="KW-0238">DNA-binding</keyword>
<evidence type="ECO:0000313" key="9">
    <source>
        <dbReference type="EMBL" id="MFC6084244.1"/>
    </source>
</evidence>
<dbReference type="CDD" id="cd17535">
    <property type="entry name" value="REC_NarL-like"/>
    <property type="match status" value="1"/>
</dbReference>
<comment type="caution">
    <text evidence="9">The sequence shown here is derived from an EMBL/GenBank/DDBJ whole genome shotgun (WGS) entry which is preliminary data.</text>
</comment>
<feature type="domain" description="Response regulatory" evidence="8">
    <location>
        <begin position="25"/>
        <end position="141"/>
    </location>
</feature>
<evidence type="ECO:0000259" key="8">
    <source>
        <dbReference type="PROSITE" id="PS50110"/>
    </source>
</evidence>
<organism evidence="9 10">
    <name type="scientific">Sphaerisporangium aureirubrum</name>
    <dbReference type="NCBI Taxonomy" id="1544736"/>
    <lineage>
        <taxon>Bacteria</taxon>
        <taxon>Bacillati</taxon>
        <taxon>Actinomycetota</taxon>
        <taxon>Actinomycetes</taxon>
        <taxon>Streptosporangiales</taxon>
        <taxon>Streptosporangiaceae</taxon>
        <taxon>Sphaerisporangium</taxon>
    </lineage>
</organism>
<dbReference type="Pfam" id="PF00196">
    <property type="entry name" value="GerE"/>
    <property type="match status" value="1"/>
</dbReference>
<dbReference type="InterPro" id="IPR039420">
    <property type="entry name" value="WalR-like"/>
</dbReference>
<dbReference type="PROSITE" id="PS50110">
    <property type="entry name" value="RESPONSE_REGULATORY"/>
    <property type="match status" value="1"/>
</dbReference>
<dbReference type="Gene3D" id="3.40.50.2300">
    <property type="match status" value="1"/>
</dbReference>
<evidence type="ECO:0000256" key="6">
    <source>
        <dbReference type="SAM" id="MobiDB-lite"/>
    </source>
</evidence>
<dbReference type="CDD" id="cd06170">
    <property type="entry name" value="LuxR_C_like"/>
    <property type="match status" value="1"/>
</dbReference>
<dbReference type="SMART" id="SM00448">
    <property type="entry name" value="REC"/>
    <property type="match status" value="1"/>
</dbReference>
<keyword evidence="4" id="KW-0804">Transcription</keyword>
<evidence type="ECO:0000256" key="1">
    <source>
        <dbReference type="ARBA" id="ARBA00022553"/>
    </source>
</evidence>
<keyword evidence="10" id="KW-1185">Reference proteome</keyword>
<evidence type="ECO:0000256" key="3">
    <source>
        <dbReference type="ARBA" id="ARBA00023125"/>
    </source>
</evidence>
<feature type="domain" description="HTH luxR-type" evidence="7">
    <location>
        <begin position="169"/>
        <end position="234"/>
    </location>
</feature>
<dbReference type="InterPro" id="IPR001789">
    <property type="entry name" value="Sig_transdc_resp-reg_receiver"/>
</dbReference>
<dbReference type="InterPro" id="IPR000792">
    <property type="entry name" value="Tscrpt_reg_LuxR_C"/>
</dbReference>
<protein>
    <submittedName>
        <fullName evidence="9">Response regulator</fullName>
    </submittedName>
</protein>
<gene>
    <name evidence="9" type="ORF">ACFP1K_23995</name>
</gene>
<dbReference type="SMART" id="SM00421">
    <property type="entry name" value="HTH_LUXR"/>
    <property type="match status" value="1"/>
</dbReference>
<feature type="region of interest" description="Disordered" evidence="6">
    <location>
        <begin position="1"/>
        <end position="23"/>
    </location>
</feature>
<evidence type="ECO:0000259" key="7">
    <source>
        <dbReference type="PROSITE" id="PS50043"/>
    </source>
</evidence>